<keyword evidence="7" id="KW-1185">Reference proteome</keyword>
<dbReference type="InterPro" id="IPR005528">
    <property type="entry name" value="ChpA-H"/>
</dbReference>
<keyword evidence="1" id="KW-0134">Cell wall</keyword>
<feature type="signal peptide" evidence="4">
    <location>
        <begin position="1"/>
        <end position="29"/>
    </location>
</feature>
<feature type="domain" description="Chaplin" evidence="5">
    <location>
        <begin position="164"/>
        <end position="204"/>
    </location>
</feature>
<evidence type="ECO:0000256" key="3">
    <source>
        <dbReference type="ARBA" id="ARBA00023087"/>
    </source>
</evidence>
<evidence type="ECO:0000256" key="1">
    <source>
        <dbReference type="ARBA" id="ARBA00022512"/>
    </source>
</evidence>
<feature type="domain" description="Chaplin" evidence="5">
    <location>
        <begin position="228"/>
        <end position="268"/>
    </location>
</feature>
<evidence type="ECO:0000256" key="4">
    <source>
        <dbReference type="SAM" id="SignalP"/>
    </source>
</evidence>
<keyword evidence="2" id="KW-0130">Cell adhesion</keyword>
<organism evidence="6 7">
    <name type="scientific">Stackebrandtia endophytica</name>
    <dbReference type="NCBI Taxonomy" id="1496996"/>
    <lineage>
        <taxon>Bacteria</taxon>
        <taxon>Bacillati</taxon>
        <taxon>Actinomycetota</taxon>
        <taxon>Actinomycetes</taxon>
        <taxon>Glycomycetales</taxon>
        <taxon>Glycomycetaceae</taxon>
        <taxon>Stackebrandtia</taxon>
    </lineage>
</organism>
<dbReference type="InParanoid" id="A0A543AX94"/>
<dbReference type="RefSeq" id="WP_142039711.1">
    <property type="nucleotide sequence ID" value="NZ_JBHTGS010000001.1"/>
</dbReference>
<feature type="domain" description="Chaplin" evidence="5">
    <location>
        <begin position="38"/>
        <end position="78"/>
    </location>
</feature>
<name>A0A543AX94_9ACTN</name>
<protein>
    <submittedName>
        <fullName evidence="6">Small secreted domain DUF320</fullName>
    </submittedName>
</protein>
<evidence type="ECO:0000256" key="2">
    <source>
        <dbReference type="ARBA" id="ARBA00022889"/>
    </source>
</evidence>
<keyword evidence="1" id="KW-0964">Secreted</keyword>
<dbReference type="Proteomes" id="UP000317043">
    <property type="component" value="Unassembled WGS sequence"/>
</dbReference>
<evidence type="ECO:0000313" key="6">
    <source>
        <dbReference type="EMBL" id="TQL77196.1"/>
    </source>
</evidence>
<feature type="domain" description="Chaplin" evidence="5">
    <location>
        <begin position="102"/>
        <end position="142"/>
    </location>
</feature>
<accession>A0A543AX94</accession>
<dbReference type="AlphaFoldDB" id="A0A543AX94"/>
<dbReference type="GO" id="GO:0007155">
    <property type="term" value="P:cell adhesion"/>
    <property type="evidence" value="ECO:0007669"/>
    <property type="project" value="UniProtKB-KW"/>
</dbReference>
<dbReference type="PROSITE" id="PS51884">
    <property type="entry name" value="CHAPLIN"/>
    <property type="match status" value="4"/>
</dbReference>
<sequence>MSKRILRNASLVGAMAAGAVLMAGGAAHAGTDIVSTGNQGVANGNQVVAPIQVPINVCGNAVGALVGVAGAGCHGGSDANLESASYGKAEGGTLGDMVSSGNNGVLNGTQLQAPIQVPIDVCGNAIAVVGAAGAGCHGGADAEIESGHYGKTESGLGDMVSAGNNGVLNGTQLQAPIQVPVDVCGNAIGALVGVAGAGCHGGSDANLESASYGKAEGGTLGDMVSAGNQGILNGTQLQLPVQVPVDISGNAIAVAGVAGAGSHGGSDANLG</sequence>
<keyword evidence="3" id="KW-0034">Amyloid</keyword>
<gene>
    <name evidence="6" type="ORF">FB566_2747</name>
</gene>
<proteinExistence type="predicted"/>
<dbReference type="OrthoDB" id="3544424at2"/>
<dbReference type="Pfam" id="PF03777">
    <property type="entry name" value="ChpA-C"/>
    <property type="match status" value="4"/>
</dbReference>
<comment type="caution">
    <text evidence="6">The sequence shown here is derived from an EMBL/GenBank/DDBJ whole genome shotgun (WGS) entry which is preliminary data.</text>
</comment>
<evidence type="ECO:0000259" key="5">
    <source>
        <dbReference type="PROSITE" id="PS51884"/>
    </source>
</evidence>
<reference evidence="6 7" key="1">
    <citation type="submission" date="2019-06" db="EMBL/GenBank/DDBJ databases">
        <title>Sequencing the genomes of 1000 actinobacteria strains.</title>
        <authorList>
            <person name="Klenk H.-P."/>
        </authorList>
    </citation>
    <scope>NUCLEOTIDE SEQUENCE [LARGE SCALE GENOMIC DNA]</scope>
    <source>
        <strain evidence="6 7">DSM 45928</strain>
    </source>
</reference>
<keyword evidence="4" id="KW-0732">Signal</keyword>
<evidence type="ECO:0000313" key="7">
    <source>
        <dbReference type="Proteomes" id="UP000317043"/>
    </source>
</evidence>
<feature type="chain" id="PRO_5021759637" evidence="4">
    <location>
        <begin position="30"/>
        <end position="271"/>
    </location>
</feature>
<dbReference type="EMBL" id="VFOW01000001">
    <property type="protein sequence ID" value="TQL77196.1"/>
    <property type="molecule type" value="Genomic_DNA"/>
</dbReference>